<name>A0A1R2CS10_9CILI</name>
<gene>
    <name evidence="1" type="ORF">SteCoe_5593</name>
</gene>
<protein>
    <submittedName>
        <fullName evidence="1">Uncharacterized protein</fullName>
    </submittedName>
</protein>
<proteinExistence type="predicted"/>
<keyword evidence="2" id="KW-1185">Reference proteome</keyword>
<comment type="caution">
    <text evidence="1">The sequence shown here is derived from an EMBL/GenBank/DDBJ whole genome shotgun (WGS) entry which is preliminary data.</text>
</comment>
<dbReference type="Proteomes" id="UP000187209">
    <property type="component" value="Unassembled WGS sequence"/>
</dbReference>
<evidence type="ECO:0000313" key="1">
    <source>
        <dbReference type="EMBL" id="OMJ91806.1"/>
    </source>
</evidence>
<evidence type="ECO:0000313" key="2">
    <source>
        <dbReference type="Proteomes" id="UP000187209"/>
    </source>
</evidence>
<accession>A0A1R2CS10</accession>
<sequence length="977" mass="116044">MVISFTTNNLSINSKIYGLLKLCEITNRIIFAPPLNYYENYNKIPRNEYKIYLLEKLNHNTFIEIIPNNNKLAGEIEELKCEQGFIRSYNYFASISCQKIQNISDKEFQNEYLEFIRKIELKKSDIDESFIYNEIKEFRDKMENIGVHANDSNCLAEYVNKQREYVQEQKKTRTRKMYEDIISYLIGSHKINPEITYNLIFKKHFGETMDEFQKEIMEINDIECDRLKKLVHNKFLAYLADKSKKGEIDITLTQIYNQYKKDIVQDIDEAERAVREKIKGMKNNRKIWEVELDLWKFSLKKKFYEKNYTRRFLNTQKCTLEQIIVEEKLIAIVIKNEHDNVFSIFVSYNGSNYELYAKLEEEPLLAKGICEKKIIFVVNDEKYIQKDIDCKITTPYNEINLISCPVYVKRFDSILFINENKHLFCYNFNKDYNSRIAQVQSEITYIDTSELQDFIGVKTSECIVIYDLKFVALYKYWINCDEFCILKKSTKILTFFNDNSSIITFNRQEVGGEKIEYKKESCFGLDFLYKIQRKEIIYFYPYCDDDSLNKKVLDYADELNKLYSKIQVLSFDKIEQNTIEKDFKNRVATNNFYKICDLIHDNIIPYRDDMDFYEKMLEKSSDFYTQVKNFINFGYIEKFLEKNNKNIKIMSIIGTDNTVKFIRNLFSSPINHKFGPGIWASVNTYKSETYLCLFSIFSGSLPEKLKTLSLFYGISDIFIIDNNLDIKNLTSILEIAKKRFQHNEFFKGRIEIINICQNFNTIDSTTLKSKFFSSDFTISSDENDKQYKFLINEYSNIQSTKKRSDAISYLKHAITQLYLDDNHELDKRLNNIPCEIIYKKQFEFKSDLPIVKGFQLNLSSDRKKCRAKCPGCAIMCCRPLDDDDMNHSGFHYANFHKVITNNFMFEKKIDEAITCDLVCDMYREHKHIQPCNLQLCYDNKIDCKHTNRTSRFDLTAIDSVFDIVSCKTWWENKKWTI</sequence>
<dbReference type="EMBL" id="MPUH01000074">
    <property type="protein sequence ID" value="OMJ91806.1"/>
    <property type="molecule type" value="Genomic_DNA"/>
</dbReference>
<reference evidence="1 2" key="1">
    <citation type="submission" date="2016-11" db="EMBL/GenBank/DDBJ databases">
        <title>The macronuclear genome of Stentor coeruleus: a giant cell with tiny introns.</title>
        <authorList>
            <person name="Slabodnick M."/>
            <person name="Ruby J.G."/>
            <person name="Reiff S.B."/>
            <person name="Swart E.C."/>
            <person name="Gosai S."/>
            <person name="Prabakaran S."/>
            <person name="Witkowska E."/>
            <person name="Larue G.E."/>
            <person name="Fisher S."/>
            <person name="Freeman R.M."/>
            <person name="Gunawardena J."/>
            <person name="Chu W."/>
            <person name="Stover N.A."/>
            <person name="Gregory B.D."/>
            <person name="Nowacki M."/>
            <person name="Derisi J."/>
            <person name="Roy S.W."/>
            <person name="Marshall W.F."/>
            <person name="Sood P."/>
        </authorList>
    </citation>
    <scope>NUCLEOTIDE SEQUENCE [LARGE SCALE GENOMIC DNA]</scope>
    <source>
        <strain evidence="1">WM001</strain>
    </source>
</reference>
<dbReference type="AlphaFoldDB" id="A0A1R2CS10"/>
<organism evidence="1 2">
    <name type="scientific">Stentor coeruleus</name>
    <dbReference type="NCBI Taxonomy" id="5963"/>
    <lineage>
        <taxon>Eukaryota</taxon>
        <taxon>Sar</taxon>
        <taxon>Alveolata</taxon>
        <taxon>Ciliophora</taxon>
        <taxon>Postciliodesmatophora</taxon>
        <taxon>Heterotrichea</taxon>
        <taxon>Heterotrichida</taxon>
        <taxon>Stentoridae</taxon>
        <taxon>Stentor</taxon>
    </lineage>
</organism>